<sequence length="53" mass="6161">LAVESGAKPGTPEHFMASKLFTKAEHRAVFLTMDSNEDKLFWLQRWCQDKNIH</sequence>
<feature type="non-terminal residue" evidence="1">
    <location>
        <position position="1"/>
    </location>
</feature>
<dbReference type="PANTHER" id="PTHR47069">
    <property type="match status" value="1"/>
</dbReference>
<dbReference type="PANTHER" id="PTHR47069:SF11">
    <property type="entry name" value="OS04G0275550 PROTEIN"/>
    <property type="match status" value="1"/>
</dbReference>
<proteinExistence type="predicted"/>
<dbReference type="OrthoDB" id="683117at2759"/>
<organism evidence="1 2">
    <name type="scientific">Dichanthelium oligosanthes</name>
    <dbReference type="NCBI Taxonomy" id="888268"/>
    <lineage>
        <taxon>Eukaryota</taxon>
        <taxon>Viridiplantae</taxon>
        <taxon>Streptophyta</taxon>
        <taxon>Embryophyta</taxon>
        <taxon>Tracheophyta</taxon>
        <taxon>Spermatophyta</taxon>
        <taxon>Magnoliopsida</taxon>
        <taxon>Liliopsida</taxon>
        <taxon>Poales</taxon>
        <taxon>Poaceae</taxon>
        <taxon>PACMAD clade</taxon>
        <taxon>Panicoideae</taxon>
        <taxon>Panicodae</taxon>
        <taxon>Paniceae</taxon>
        <taxon>Dichantheliinae</taxon>
        <taxon>Dichanthelium</taxon>
    </lineage>
</organism>
<dbReference type="EMBL" id="LWDX02019261">
    <property type="protein sequence ID" value="OEL33276.1"/>
    <property type="molecule type" value="Genomic_DNA"/>
</dbReference>
<gene>
    <name evidence="1" type="ORF">BAE44_0005705</name>
</gene>
<reference evidence="1 2" key="1">
    <citation type="submission" date="2016-09" db="EMBL/GenBank/DDBJ databases">
        <title>The draft genome of Dichanthelium oligosanthes: A C3 panicoid grass species.</title>
        <authorList>
            <person name="Studer A.J."/>
            <person name="Schnable J.C."/>
            <person name="Brutnell T.P."/>
        </authorList>
    </citation>
    <scope>NUCLEOTIDE SEQUENCE [LARGE SCALE GENOMIC DNA]</scope>
    <source>
        <strain evidence="2">cv. Kellogg 1175</strain>
        <tissue evidence="1">Leaf</tissue>
    </source>
</reference>
<evidence type="ECO:0000313" key="1">
    <source>
        <dbReference type="EMBL" id="OEL33276.1"/>
    </source>
</evidence>
<name>A0A1E5W783_9POAL</name>
<dbReference type="Proteomes" id="UP000095767">
    <property type="component" value="Unassembled WGS sequence"/>
</dbReference>
<evidence type="ECO:0000313" key="2">
    <source>
        <dbReference type="Proteomes" id="UP000095767"/>
    </source>
</evidence>
<comment type="caution">
    <text evidence="1">The sequence shown here is derived from an EMBL/GenBank/DDBJ whole genome shotgun (WGS) entry which is preliminary data.</text>
</comment>
<accession>A0A1E5W783</accession>
<keyword evidence="2" id="KW-1185">Reference proteome</keyword>
<dbReference type="AlphaFoldDB" id="A0A1E5W783"/>
<protein>
    <submittedName>
        <fullName evidence="1">Uncharacterized protein</fullName>
    </submittedName>
</protein>